<dbReference type="Pfam" id="PF01965">
    <property type="entry name" value="DJ-1_PfpI"/>
    <property type="match status" value="1"/>
</dbReference>
<name>A0ABX0NVZ9_9BURK</name>
<dbReference type="RefSeq" id="WP_166878088.1">
    <property type="nucleotide sequence ID" value="NZ_WHJH01000022.1"/>
</dbReference>
<keyword evidence="4" id="KW-1185">Reference proteome</keyword>
<dbReference type="SUPFAM" id="SSF52317">
    <property type="entry name" value="Class I glutamine amidotransferase-like"/>
    <property type="match status" value="1"/>
</dbReference>
<dbReference type="PANTHER" id="PTHR43130">
    <property type="entry name" value="ARAC-FAMILY TRANSCRIPTIONAL REGULATOR"/>
    <property type="match status" value="1"/>
</dbReference>
<accession>A0ABX0NVZ9</accession>
<dbReference type="Gene3D" id="3.40.50.880">
    <property type="match status" value="1"/>
</dbReference>
<dbReference type="CDD" id="cd01653">
    <property type="entry name" value="GATase1"/>
    <property type="match status" value="1"/>
</dbReference>
<dbReference type="PANTHER" id="PTHR43130:SF3">
    <property type="entry name" value="HTH-TYPE TRANSCRIPTIONAL REGULATOR RV1931C"/>
    <property type="match status" value="1"/>
</dbReference>
<reference evidence="3 4" key="1">
    <citation type="submission" date="2019-10" db="EMBL/GenBank/DDBJ databases">
        <title>Taxonomy of Antarctic Massilia spp.: description of Massilia rubra sp. nov., Massilia aquatica sp. nov., Massilia mucilaginosa sp. nov., Massilia frigida sp. nov. isolated from streams, lakes and regoliths.</title>
        <authorList>
            <person name="Holochova P."/>
            <person name="Sedlacek I."/>
            <person name="Kralova S."/>
            <person name="Maslanova I."/>
            <person name="Busse H.-J."/>
            <person name="Stankova E."/>
            <person name="Vrbovska V."/>
            <person name="Kovarovic V."/>
            <person name="Bartak M."/>
            <person name="Svec P."/>
            <person name="Pantucek R."/>
        </authorList>
    </citation>
    <scope>NUCLEOTIDE SEQUENCE [LARGE SCALE GENOMIC DNA]</scope>
    <source>
        <strain evidence="3 4">CCM 8733</strain>
    </source>
</reference>
<feature type="domain" description="DJ-1/PfpI" evidence="2">
    <location>
        <begin position="70"/>
        <end position="220"/>
    </location>
</feature>
<dbReference type="Proteomes" id="UP000609726">
    <property type="component" value="Unassembled WGS sequence"/>
</dbReference>
<evidence type="ECO:0000313" key="3">
    <source>
        <dbReference type="EMBL" id="NHZ90929.1"/>
    </source>
</evidence>
<feature type="signal peptide" evidence="1">
    <location>
        <begin position="1"/>
        <end position="23"/>
    </location>
</feature>
<proteinExistence type="predicted"/>
<evidence type="ECO:0000313" key="4">
    <source>
        <dbReference type="Proteomes" id="UP000609726"/>
    </source>
</evidence>
<keyword evidence="1" id="KW-0732">Signal</keyword>
<sequence>MTAFPRLVLIALASLAFCGPSFAQDGAAVAAPSAATSPDAEKIAPYVARFGRARPVIAVVGENAGTVMSDYVLPYGVLAQSGVAEVVSVATQPGLLLLPPLKIAPGASVAEFDQRYPDGADYVVVPAVKHADDPALLAWIGTQAARGATMVGICNGSIVLANAGLTRGHRATGHWSTHAARIKRFPDTAWLKNTRYVADGKLVTSAGISAAIPTSLALVEAIGGSERAQALATRLGVANWSAAHDSDAFRITFGDRMTALTSYFMRPSDDIGIPVADGVDELALALSADAYTATLRGRVHALAQSGAQVTTRSGLMLVPGAIAGQGKPMDWILPAFDATPSAQVLDKALGEITARYGAAAARFVVLETEYPWQGDNATIR</sequence>
<protein>
    <submittedName>
        <fullName evidence="3">Transcriptional regulator</fullName>
    </submittedName>
</protein>
<feature type="chain" id="PRO_5046128470" evidence="1">
    <location>
        <begin position="24"/>
        <end position="380"/>
    </location>
</feature>
<dbReference type="InterPro" id="IPR002818">
    <property type="entry name" value="DJ-1/PfpI"/>
</dbReference>
<evidence type="ECO:0000256" key="1">
    <source>
        <dbReference type="SAM" id="SignalP"/>
    </source>
</evidence>
<dbReference type="EMBL" id="WHJH01000022">
    <property type="protein sequence ID" value="NHZ90929.1"/>
    <property type="molecule type" value="Genomic_DNA"/>
</dbReference>
<dbReference type="InterPro" id="IPR029062">
    <property type="entry name" value="Class_I_gatase-like"/>
</dbReference>
<dbReference type="InterPro" id="IPR052158">
    <property type="entry name" value="INH-QAR"/>
</dbReference>
<organism evidence="3 4">
    <name type="scientific">Massilia mucilaginosa</name>
    <dbReference type="NCBI Taxonomy" id="2609282"/>
    <lineage>
        <taxon>Bacteria</taxon>
        <taxon>Pseudomonadati</taxon>
        <taxon>Pseudomonadota</taxon>
        <taxon>Betaproteobacteria</taxon>
        <taxon>Burkholderiales</taxon>
        <taxon>Oxalobacteraceae</taxon>
        <taxon>Telluria group</taxon>
        <taxon>Massilia</taxon>
    </lineage>
</organism>
<comment type="caution">
    <text evidence="3">The sequence shown here is derived from an EMBL/GenBank/DDBJ whole genome shotgun (WGS) entry which is preliminary data.</text>
</comment>
<gene>
    <name evidence="3" type="ORF">F2P45_18155</name>
</gene>
<evidence type="ECO:0000259" key="2">
    <source>
        <dbReference type="Pfam" id="PF01965"/>
    </source>
</evidence>